<dbReference type="AlphaFoldDB" id="A0A4R6AP06"/>
<evidence type="ECO:0000313" key="4">
    <source>
        <dbReference type="Proteomes" id="UP000294562"/>
    </source>
</evidence>
<dbReference type="InterPro" id="IPR010657">
    <property type="entry name" value="ImpA_N"/>
</dbReference>
<proteinExistence type="predicted"/>
<comment type="caution">
    <text evidence="3">The sequence shown here is derived from an EMBL/GenBank/DDBJ whole genome shotgun (WGS) entry which is preliminary data.</text>
</comment>
<feature type="compositionally biased region" description="Acidic residues" evidence="1">
    <location>
        <begin position="242"/>
        <end position="254"/>
    </location>
</feature>
<dbReference type="EMBL" id="SMZO01000048">
    <property type="protein sequence ID" value="TDL85182.1"/>
    <property type="molecule type" value="Genomic_DNA"/>
</dbReference>
<evidence type="ECO:0000259" key="2">
    <source>
        <dbReference type="Pfam" id="PF06812"/>
    </source>
</evidence>
<dbReference type="NCBIfam" id="TIGR03363">
    <property type="entry name" value="VI_chp_8"/>
    <property type="match status" value="1"/>
</dbReference>
<gene>
    <name evidence="3" type="primary">tssA</name>
    <name evidence="3" type="ORF">E2L05_16120</name>
</gene>
<keyword evidence="4" id="KW-1185">Reference proteome</keyword>
<dbReference type="PANTHER" id="PTHR37951:SF1">
    <property type="entry name" value="TYPE VI SECRETION SYSTEM COMPONENT TSSA1"/>
    <property type="match status" value="1"/>
</dbReference>
<evidence type="ECO:0000313" key="3">
    <source>
        <dbReference type="EMBL" id="TDL85182.1"/>
    </source>
</evidence>
<sequence>MPLSLVSHGDDAPSGEDLEYEKVFTDLLLSARAEEERQVGDSVLPAQEPDAKRIIENAEAVLAQSHDLRAAVLYGYAAARVQGFPGFADATGFIRGCLEQYWDTCHPQLDADDDNDPTMRVNTLLGLMEATTVMRAVRHAPLTHSQAFGRLSMNDIAIAEGEIAAPEDMENPPDLARISAAFQDTPDDMLVATLAAARAASADIDAINAVFDDKIPGQGPDMSPLQKILRRAVSKLADVVGEPEAEEEAVEEGEAGAPSSAKTAHAAPGTITSSRDVEQAIDRIINYYREYEPSSPVPMILARAKRLVGADFMTIVADMAPGGQDSVKMISGIADE</sequence>
<dbReference type="RefSeq" id="WP_133343896.1">
    <property type="nucleotide sequence ID" value="NZ_SMZO01000048.1"/>
</dbReference>
<dbReference type="Pfam" id="PF06812">
    <property type="entry name" value="ImpA_N"/>
    <property type="match status" value="1"/>
</dbReference>
<accession>A0A4R6AP06</accession>
<feature type="domain" description="ImpA N-terminal" evidence="2">
    <location>
        <begin position="10"/>
        <end position="127"/>
    </location>
</feature>
<dbReference type="Proteomes" id="UP000294562">
    <property type="component" value="Unassembled WGS sequence"/>
</dbReference>
<dbReference type="InterPro" id="IPR017740">
    <property type="entry name" value="TssA-like"/>
</dbReference>
<evidence type="ECO:0000256" key="1">
    <source>
        <dbReference type="SAM" id="MobiDB-lite"/>
    </source>
</evidence>
<protein>
    <submittedName>
        <fullName evidence="3">Type VI secretion system protein TssA</fullName>
    </submittedName>
</protein>
<name>A0A4R6AP06_9RHOB</name>
<dbReference type="OrthoDB" id="9771118at2"/>
<organism evidence="3 4">
    <name type="scientific">Meridianimarinicoccus aquatilis</name>
    <dbReference type="NCBI Taxonomy" id="2552766"/>
    <lineage>
        <taxon>Bacteria</taxon>
        <taxon>Pseudomonadati</taxon>
        <taxon>Pseudomonadota</taxon>
        <taxon>Alphaproteobacteria</taxon>
        <taxon>Rhodobacterales</taxon>
        <taxon>Paracoccaceae</taxon>
        <taxon>Meridianimarinicoccus</taxon>
    </lineage>
</organism>
<reference evidence="3 4" key="1">
    <citation type="submission" date="2019-03" db="EMBL/GenBank/DDBJ databases">
        <title>Rhodobacteraceae bacterium SM1902, a new member of the family Rhodobacteraceae isolated from Yantai.</title>
        <authorList>
            <person name="Sun Y."/>
        </authorList>
    </citation>
    <scope>NUCLEOTIDE SEQUENCE [LARGE SCALE GENOMIC DNA]</scope>
    <source>
        <strain evidence="3 4">SM1902</strain>
    </source>
</reference>
<feature type="region of interest" description="Disordered" evidence="1">
    <location>
        <begin position="242"/>
        <end position="272"/>
    </location>
</feature>
<dbReference type="PANTHER" id="PTHR37951">
    <property type="entry name" value="CYTOPLASMIC PROTEIN-RELATED"/>
    <property type="match status" value="1"/>
</dbReference>